<sequence>MKLEKLTKDLEKILLKLEEVLSLEKSEINRDSAIKRFEIAFDIAWKTLKTYLEEKYGIICKSPKGCIREAFTQGLIEYDDYWLKIVDLRNSTVHIYSEYMADEVYEELPKVLVYLKTLYNKMRE</sequence>
<gene>
    <name evidence="1" type="ORF">SULYE_1478</name>
</gene>
<dbReference type="Gene3D" id="1.20.120.330">
    <property type="entry name" value="Nucleotidyltransferases domain 2"/>
    <property type="match status" value="1"/>
</dbReference>
<comment type="caution">
    <text evidence="1">The sequence shown here is derived from an EMBL/GenBank/DDBJ whole genome shotgun (WGS) entry which is preliminary data.</text>
</comment>
<reference evidence="1 2" key="1">
    <citation type="submission" date="2009-04" db="EMBL/GenBank/DDBJ databases">
        <authorList>
            <person name="Reysenbach A.-L."/>
            <person name="Heidelberg J.F."/>
            <person name="Nelson W.C."/>
        </authorList>
    </citation>
    <scope>NUCLEOTIDE SEQUENCE [LARGE SCALE GENOMIC DNA]</scope>
    <source>
        <strain evidence="1 2">SS-5</strain>
    </source>
</reference>
<proteinExistence type="predicted"/>
<dbReference type="InterPro" id="IPR010235">
    <property type="entry name" value="HepT"/>
</dbReference>
<evidence type="ECO:0000313" key="2">
    <source>
        <dbReference type="Proteomes" id="UP000005540"/>
    </source>
</evidence>
<dbReference type="Pfam" id="PF08780">
    <property type="entry name" value="NTase_sub_bind"/>
    <property type="match status" value="1"/>
</dbReference>
<protein>
    <submittedName>
        <fullName evidence="1">Nucleotidyltransferase substrate-binding protein</fullName>
    </submittedName>
</protein>
<dbReference type="NCBIfam" id="TIGR01987">
    <property type="entry name" value="HI0074"/>
    <property type="match status" value="1"/>
</dbReference>
<dbReference type="EMBL" id="ABZS01000165">
    <property type="protein sequence ID" value="EEP60024.1"/>
    <property type="molecule type" value="Genomic_DNA"/>
</dbReference>
<dbReference type="GO" id="GO:0016740">
    <property type="term" value="F:transferase activity"/>
    <property type="evidence" value="ECO:0007669"/>
    <property type="project" value="UniProtKB-KW"/>
</dbReference>
<keyword evidence="2" id="KW-1185">Reference proteome</keyword>
<dbReference type="RefSeq" id="WP_007547860.1">
    <property type="nucleotide sequence ID" value="NZ_ABZS01000165.1"/>
</dbReference>
<name>C4FLM4_9AQUI</name>
<accession>C4FLM4</accession>
<organism evidence="1 2">
    <name type="scientific">Sulfurihydrogenibium yellowstonense SS-5</name>
    <dbReference type="NCBI Taxonomy" id="432331"/>
    <lineage>
        <taxon>Bacteria</taxon>
        <taxon>Pseudomonadati</taxon>
        <taxon>Aquificota</taxon>
        <taxon>Aquificia</taxon>
        <taxon>Aquificales</taxon>
        <taxon>Hydrogenothermaceae</taxon>
        <taxon>Sulfurihydrogenibium</taxon>
    </lineage>
</organism>
<dbReference type="AlphaFoldDB" id="C4FLM4"/>
<evidence type="ECO:0000313" key="1">
    <source>
        <dbReference type="EMBL" id="EEP60024.1"/>
    </source>
</evidence>
<dbReference type="OrthoDB" id="9810452at2"/>
<dbReference type="Proteomes" id="UP000005540">
    <property type="component" value="Unassembled WGS sequence"/>
</dbReference>
<dbReference type="SUPFAM" id="SSF81593">
    <property type="entry name" value="Nucleotidyltransferase substrate binding subunit/domain"/>
    <property type="match status" value="1"/>
</dbReference>
<keyword evidence="1" id="KW-0808">Transferase</keyword>